<accession>A0ABW4WH93</accession>
<evidence type="ECO:0000313" key="1">
    <source>
        <dbReference type="EMBL" id="MFD2054792.1"/>
    </source>
</evidence>
<proteinExistence type="predicted"/>
<evidence type="ECO:0000313" key="2">
    <source>
        <dbReference type="Proteomes" id="UP001597349"/>
    </source>
</evidence>
<name>A0ABW4WH93_9HYPH</name>
<dbReference type="EMBL" id="JBHUGY010000027">
    <property type="protein sequence ID" value="MFD2054792.1"/>
    <property type="molecule type" value="Genomic_DNA"/>
</dbReference>
<gene>
    <name evidence="1" type="ORF">ACFSQT_17355</name>
</gene>
<protein>
    <submittedName>
        <fullName evidence="1">Uncharacterized protein</fullName>
    </submittedName>
</protein>
<organism evidence="1 2">
    <name type="scientific">Mesorhizobium calcicola</name>
    <dbReference type="NCBI Taxonomy" id="1300310"/>
    <lineage>
        <taxon>Bacteria</taxon>
        <taxon>Pseudomonadati</taxon>
        <taxon>Pseudomonadota</taxon>
        <taxon>Alphaproteobacteria</taxon>
        <taxon>Hyphomicrobiales</taxon>
        <taxon>Phyllobacteriaceae</taxon>
        <taxon>Mesorhizobium</taxon>
    </lineage>
</organism>
<comment type="caution">
    <text evidence="1">The sequence shown here is derived from an EMBL/GenBank/DDBJ whole genome shotgun (WGS) entry which is preliminary data.</text>
</comment>
<keyword evidence="2" id="KW-1185">Reference proteome</keyword>
<dbReference type="Proteomes" id="UP001597349">
    <property type="component" value="Unassembled WGS sequence"/>
</dbReference>
<reference evidence="2" key="1">
    <citation type="journal article" date="2019" name="Int. J. Syst. Evol. Microbiol.">
        <title>The Global Catalogue of Microorganisms (GCM) 10K type strain sequencing project: providing services to taxonomists for standard genome sequencing and annotation.</title>
        <authorList>
            <consortium name="The Broad Institute Genomics Platform"/>
            <consortium name="The Broad Institute Genome Sequencing Center for Infectious Disease"/>
            <person name="Wu L."/>
            <person name="Ma J."/>
        </authorList>
    </citation>
    <scope>NUCLEOTIDE SEQUENCE [LARGE SCALE GENOMIC DNA]</scope>
    <source>
        <strain evidence="2">CGMCC 1.16226</strain>
    </source>
</reference>
<sequence length="254" mass="28235">MTLDETDRPRSEADWLFVIGEGRGFPSVDGLLAVDSYQPSGRAPEEVAVMEKARDYGARAVFFEAARHGRAPVAQAFVFDESTAVDDGEFAELHKRLWSWGGVPLVYRAAPGRIHLFRCAHEPDFVGPDNMPVCRPIRSLSVGAEIAAQDVWWSAARIRNGTIWDDPIACDLMLSAQKSAHRMLVEQVRALAKQLTDSELLEPRLRRRLLILALLIAYLEERSVLLPKDFARAHKGGPPGSCRTERCLGNGFCP</sequence>
<dbReference type="RefSeq" id="WP_379020654.1">
    <property type="nucleotide sequence ID" value="NZ_JBHUGY010000027.1"/>
</dbReference>